<reference evidence="1 2" key="1">
    <citation type="submission" date="2016-11" db="EMBL/GenBank/DDBJ databases">
        <authorList>
            <person name="Jaros S."/>
            <person name="Januszkiewicz K."/>
            <person name="Wedrychowicz H."/>
        </authorList>
    </citation>
    <scope>NUCLEOTIDE SEQUENCE [LARGE SCALE GENOMIC DNA]</scope>
    <source>
        <strain evidence="1 2">DSM 5091</strain>
    </source>
</reference>
<dbReference type="Proteomes" id="UP000184171">
    <property type="component" value="Unassembled WGS sequence"/>
</dbReference>
<accession>A0A1M6C512</accession>
<dbReference type="AlphaFoldDB" id="A0A1M6C512"/>
<dbReference type="SUPFAM" id="SSF52540">
    <property type="entry name" value="P-loop containing nucleoside triphosphate hydrolases"/>
    <property type="match status" value="1"/>
</dbReference>
<dbReference type="RefSeq" id="WP_072905073.1">
    <property type="nucleotide sequence ID" value="NZ_FQZT01000001.1"/>
</dbReference>
<evidence type="ECO:0000313" key="1">
    <source>
        <dbReference type="EMBL" id="SHI56052.1"/>
    </source>
</evidence>
<evidence type="ECO:0000313" key="2">
    <source>
        <dbReference type="Proteomes" id="UP000184171"/>
    </source>
</evidence>
<dbReference type="STRING" id="1122189.SAMN02745165_00408"/>
<dbReference type="EMBL" id="FQZT01000001">
    <property type="protein sequence ID" value="SHI56052.1"/>
    <property type="molecule type" value="Genomic_DNA"/>
</dbReference>
<keyword evidence="1" id="KW-0808">Transferase</keyword>
<dbReference type="OrthoDB" id="9781180at2"/>
<dbReference type="Pfam" id="PF13189">
    <property type="entry name" value="Cytidylate_kin2"/>
    <property type="match status" value="1"/>
</dbReference>
<gene>
    <name evidence="1" type="ORF">SAMN02745165_00408</name>
</gene>
<sequence>MANRDFWTPQQEAKLLAWHQIQQIADAKKPAPCFTVARDFGCQAYPLAEELVKRLNARVAGEPWVVIGREILDEVARLSGFSVEQIEKSQDTPNSLKAIFSMFLDSSLAEETEVFAHMRNVIRSFAKRGNCVLVGRGAVFAAAGLPNCIHLRLVAPYEFRVNKIMKSHGLSEAEAKDFIELHQKQRADFIKRFSGHEQPDDPVLYHMVLNNGLFSIVEMAEMIEEHMIKL</sequence>
<protein>
    <submittedName>
        <fullName evidence="1">Cytidylate kinase-like family protein</fullName>
    </submittedName>
</protein>
<name>A0A1M6C512_MALRU</name>
<dbReference type="Gene3D" id="3.40.50.300">
    <property type="entry name" value="P-loop containing nucleotide triphosphate hydrolases"/>
    <property type="match status" value="1"/>
</dbReference>
<keyword evidence="1" id="KW-0418">Kinase</keyword>
<dbReference type="InterPro" id="IPR027417">
    <property type="entry name" value="P-loop_NTPase"/>
</dbReference>
<dbReference type="GO" id="GO:0016301">
    <property type="term" value="F:kinase activity"/>
    <property type="evidence" value="ECO:0007669"/>
    <property type="project" value="UniProtKB-KW"/>
</dbReference>
<keyword evidence="2" id="KW-1185">Reference proteome</keyword>
<organism evidence="1 2">
    <name type="scientific">Malonomonas rubra DSM 5091</name>
    <dbReference type="NCBI Taxonomy" id="1122189"/>
    <lineage>
        <taxon>Bacteria</taxon>
        <taxon>Pseudomonadati</taxon>
        <taxon>Thermodesulfobacteriota</taxon>
        <taxon>Desulfuromonadia</taxon>
        <taxon>Desulfuromonadales</taxon>
        <taxon>Geopsychrobacteraceae</taxon>
        <taxon>Malonomonas</taxon>
    </lineage>
</organism>
<proteinExistence type="predicted"/>